<comment type="caution">
    <text evidence="4">The sequence shown here is derived from an EMBL/GenBank/DDBJ whole genome shotgun (WGS) entry which is preliminary data.</text>
</comment>
<evidence type="ECO:0000313" key="4">
    <source>
        <dbReference type="EMBL" id="NHO67035.1"/>
    </source>
</evidence>
<evidence type="ECO:0000313" key="5">
    <source>
        <dbReference type="Proteomes" id="UP000787472"/>
    </source>
</evidence>
<evidence type="ECO:0000256" key="2">
    <source>
        <dbReference type="ARBA" id="ARBA00023136"/>
    </source>
</evidence>
<proteinExistence type="predicted"/>
<dbReference type="AlphaFoldDB" id="A0A9E5T189"/>
<name>A0A9E5T189_9GAMM</name>
<dbReference type="InterPro" id="IPR000184">
    <property type="entry name" value="Bac_surfAg_D15"/>
</dbReference>
<dbReference type="Gene3D" id="2.40.160.50">
    <property type="entry name" value="membrane protein fhac: a member of the omp85/tpsb transporter family"/>
    <property type="match status" value="1"/>
</dbReference>
<dbReference type="EMBL" id="JAAONZ010000013">
    <property type="protein sequence ID" value="NHO67035.1"/>
    <property type="molecule type" value="Genomic_DNA"/>
</dbReference>
<organism evidence="4 5">
    <name type="scientific">Pseudomaricurvus hydrocarbonicus</name>
    <dbReference type="NCBI Taxonomy" id="1470433"/>
    <lineage>
        <taxon>Bacteria</taxon>
        <taxon>Pseudomonadati</taxon>
        <taxon>Pseudomonadota</taxon>
        <taxon>Gammaproteobacteria</taxon>
        <taxon>Cellvibrionales</taxon>
        <taxon>Cellvibrionaceae</taxon>
        <taxon>Pseudomaricurvus</taxon>
    </lineage>
</organism>
<accession>A0A9E5T189</accession>
<dbReference type="RefSeq" id="WP_167188965.1">
    <property type="nucleotide sequence ID" value="NZ_JAAONZ010000013.1"/>
</dbReference>
<feature type="domain" description="Bacterial surface antigen (D15)" evidence="3">
    <location>
        <begin position="177"/>
        <end position="357"/>
    </location>
</feature>
<sequence length="357" mass="39657">MGTTIISLNNYVRLLSTHVSCLLALLLLTTPTVFAQESPWLLIPTVSNDPKLGFKGGVMGGYLYKVDADSNFSMMGGFANYSDTDSYTGGLFTDLYWGANRNKLRAGIINGHINNEYEDYLGTGQTVETEDNLKGLFIRYSHLIFPKWYLGAQFLSSNYAIGIDELTDEAAHQIGLTGFDSNGIGLVLEYDTRDNVRSSTLGHYFNLNNIAYREGLGGDESFDVFQADYRWFSPFGEGHVFALQLKGRWTSDAPQSGYSSLQLRGYTRGNYLDENYTHFDMEARIHLRGRWGATMFAGISCLYSSMSDCGDNEDLFASAGAGITYVLKPASGFIIKTEYAVGEKDNSAFYIKLGQKF</sequence>
<keyword evidence="5" id="KW-1185">Reference proteome</keyword>
<comment type="subcellular location">
    <subcellularLocation>
        <location evidence="1">Membrane</location>
    </subcellularLocation>
</comment>
<protein>
    <submittedName>
        <fullName evidence="4">BamA/TamA family outer membrane protein</fullName>
    </submittedName>
</protein>
<evidence type="ECO:0000256" key="1">
    <source>
        <dbReference type="ARBA" id="ARBA00004370"/>
    </source>
</evidence>
<reference evidence="4" key="1">
    <citation type="submission" date="2020-03" db="EMBL/GenBank/DDBJ databases">
        <authorList>
            <person name="Guo F."/>
        </authorList>
    </citation>
    <scope>NUCLEOTIDE SEQUENCE</scope>
    <source>
        <strain evidence="4">JCM 30134</strain>
    </source>
</reference>
<dbReference type="Proteomes" id="UP000787472">
    <property type="component" value="Unassembled WGS sequence"/>
</dbReference>
<gene>
    <name evidence="4" type="ORF">G8770_15900</name>
</gene>
<keyword evidence="2" id="KW-0472">Membrane</keyword>
<dbReference type="GO" id="GO:0019867">
    <property type="term" value="C:outer membrane"/>
    <property type="evidence" value="ECO:0007669"/>
    <property type="project" value="InterPro"/>
</dbReference>
<dbReference type="Pfam" id="PF01103">
    <property type="entry name" value="Omp85"/>
    <property type="match status" value="1"/>
</dbReference>
<evidence type="ECO:0000259" key="3">
    <source>
        <dbReference type="Pfam" id="PF01103"/>
    </source>
</evidence>